<sequence>MRQTRLVQEFENPQLKIGKKMRYAAKTLTATLALSASLLVTGLPASAELSSADTEKFGDWVVRCSDHAGLPPCDMAQAVADRETGAQVMQFSIAYAGTEDTYGVLIKAPLGVFLPAGAAIIVDGEYAKKDIEFARCDRDGCYVENVMRADDMTAFKAEVAGALVMVSADGDLITLPLSFVGFREALDVMSERNRIWALDS</sequence>
<evidence type="ECO:0000313" key="1">
    <source>
        <dbReference type="EMBL" id="KCZ52251.1"/>
    </source>
</evidence>
<keyword evidence="2" id="KW-1185">Reference proteome</keyword>
<dbReference type="AlphaFoldDB" id="A0A062TW45"/>
<dbReference type="InterPro" id="IPR010642">
    <property type="entry name" value="Invasion_prot_B"/>
</dbReference>
<organism evidence="1 2">
    <name type="scientific">Hyphomonas beringensis</name>
    <dbReference type="NCBI Taxonomy" id="1280946"/>
    <lineage>
        <taxon>Bacteria</taxon>
        <taxon>Pseudomonadati</taxon>
        <taxon>Pseudomonadota</taxon>
        <taxon>Alphaproteobacteria</taxon>
        <taxon>Hyphomonadales</taxon>
        <taxon>Hyphomonadaceae</taxon>
        <taxon>Hyphomonas</taxon>
    </lineage>
</organism>
<dbReference type="STRING" id="1280946.HY29_18200"/>
<name>A0A062TW45_9PROT</name>
<dbReference type="InterPro" id="IPR038696">
    <property type="entry name" value="IalB_sf"/>
</dbReference>
<reference evidence="1 2" key="1">
    <citation type="journal article" date="2014" name="Antonie Van Leeuwenhoek">
        <title>Hyphomonas beringensis sp. nov. and Hyphomonas chukchiensis sp. nov., isolated from surface seawater of the Bering Sea and Chukchi Sea.</title>
        <authorList>
            <person name="Li C."/>
            <person name="Lai Q."/>
            <person name="Li G."/>
            <person name="Dong C."/>
            <person name="Wang J."/>
            <person name="Liao Y."/>
            <person name="Shao Z."/>
        </authorList>
    </citation>
    <scope>NUCLEOTIDE SEQUENCE [LARGE SCALE GENOMIC DNA]</scope>
    <source>
        <strain evidence="1 2">25B14_1</strain>
    </source>
</reference>
<protein>
    <recommendedName>
        <fullName evidence="3">Invasion associated locus B family protein</fullName>
    </recommendedName>
</protein>
<evidence type="ECO:0008006" key="3">
    <source>
        <dbReference type="Google" id="ProtNLM"/>
    </source>
</evidence>
<dbReference type="Proteomes" id="UP000027037">
    <property type="component" value="Unassembled WGS sequence"/>
</dbReference>
<dbReference type="Gene3D" id="2.60.40.1880">
    <property type="entry name" value="Invasion associated locus B (IalB) protein"/>
    <property type="match status" value="1"/>
</dbReference>
<evidence type="ECO:0000313" key="2">
    <source>
        <dbReference type="Proteomes" id="UP000027037"/>
    </source>
</evidence>
<dbReference type="PATRIC" id="fig|1280946.3.peg.3056"/>
<comment type="caution">
    <text evidence="1">The sequence shown here is derived from an EMBL/GenBank/DDBJ whole genome shotgun (WGS) entry which is preliminary data.</text>
</comment>
<gene>
    <name evidence="1" type="ORF">HY29_18200</name>
</gene>
<accession>A0A062TW45</accession>
<dbReference type="Pfam" id="PF06776">
    <property type="entry name" value="IalB"/>
    <property type="match status" value="1"/>
</dbReference>
<dbReference type="eggNOG" id="COG5342">
    <property type="taxonomic scope" value="Bacteria"/>
</dbReference>
<proteinExistence type="predicted"/>
<dbReference type="EMBL" id="AWFF01000070">
    <property type="protein sequence ID" value="KCZ52251.1"/>
    <property type="molecule type" value="Genomic_DNA"/>
</dbReference>